<name>A0AA40EQ99_9PEZI</name>
<evidence type="ECO:0000313" key="1">
    <source>
        <dbReference type="EMBL" id="KAK0743523.1"/>
    </source>
</evidence>
<sequence>MSASRAIRVLLALSGAAPRPTRRSHWEGRGGEVGEGTKIQVTGMRRRVGVATHCSCERVVTEHISVRVPLKPVVSGPLAPPPAVSPDCRP</sequence>
<organism evidence="1 2">
    <name type="scientific">Schizothecium vesticola</name>
    <dbReference type="NCBI Taxonomy" id="314040"/>
    <lineage>
        <taxon>Eukaryota</taxon>
        <taxon>Fungi</taxon>
        <taxon>Dikarya</taxon>
        <taxon>Ascomycota</taxon>
        <taxon>Pezizomycotina</taxon>
        <taxon>Sordariomycetes</taxon>
        <taxon>Sordariomycetidae</taxon>
        <taxon>Sordariales</taxon>
        <taxon>Schizotheciaceae</taxon>
        <taxon>Schizothecium</taxon>
    </lineage>
</organism>
<gene>
    <name evidence="1" type="ORF">B0T18DRAFT_415385</name>
</gene>
<proteinExistence type="predicted"/>
<protein>
    <submittedName>
        <fullName evidence="1">Uncharacterized protein</fullName>
    </submittedName>
</protein>
<keyword evidence="2" id="KW-1185">Reference proteome</keyword>
<accession>A0AA40EQ99</accession>
<evidence type="ECO:0000313" key="2">
    <source>
        <dbReference type="Proteomes" id="UP001172155"/>
    </source>
</evidence>
<dbReference type="EMBL" id="JAUKUD010000005">
    <property type="protein sequence ID" value="KAK0743523.1"/>
    <property type="molecule type" value="Genomic_DNA"/>
</dbReference>
<reference evidence="1" key="1">
    <citation type="submission" date="2023-06" db="EMBL/GenBank/DDBJ databases">
        <title>Genome-scale phylogeny and comparative genomics of the fungal order Sordariales.</title>
        <authorList>
            <consortium name="Lawrence Berkeley National Laboratory"/>
            <person name="Hensen N."/>
            <person name="Bonometti L."/>
            <person name="Westerberg I."/>
            <person name="Brannstrom I.O."/>
            <person name="Guillou S."/>
            <person name="Cros-Aarteil S."/>
            <person name="Calhoun S."/>
            <person name="Haridas S."/>
            <person name="Kuo A."/>
            <person name="Mondo S."/>
            <person name="Pangilinan J."/>
            <person name="Riley R."/>
            <person name="LaButti K."/>
            <person name="Andreopoulos B."/>
            <person name="Lipzen A."/>
            <person name="Chen C."/>
            <person name="Yanf M."/>
            <person name="Daum C."/>
            <person name="Ng V."/>
            <person name="Clum A."/>
            <person name="Steindorff A."/>
            <person name="Ohm R."/>
            <person name="Martin F."/>
            <person name="Silar P."/>
            <person name="Natvig D."/>
            <person name="Lalanne C."/>
            <person name="Gautier V."/>
            <person name="Ament-velasquez S.L."/>
            <person name="Kruys A."/>
            <person name="Hutchinson M.I."/>
            <person name="Powell A.J."/>
            <person name="Barry K."/>
            <person name="Miller A.N."/>
            <person name="Grigoriev I.V."/>
            <person name="Debuchy R."/>
            <person name="Gladieux P."/>
            <person name="Thoren M.H."/>
            <person name="Johannesson H."/>
        </authorList>
    </citation>
    <scope>NUCLEOTIDE SEQUENCE</scope>
    <source>
        <strain evidence="1">SMH3187-1</strain>
    </source>
</reference>
<comment type="caution">
    <text evidence="1">The sequence shown here is derived from an EMBL/GenBank/DDBJ whole genome shotgun (WGS) entry which is preliminary data.</text>
</comment>
<dbReference type="Proteomes" id="UP001172155">
    <property type="component" value="Unassembled WGS sequence"/>
</dbReference>
<dbReference type="AlphaFoldDB" id="A0AA40EQ99"/>